<organism evidence="1 2">
    <name type="scientific">Schinkia azotoformans MEV2011</name>
    <dbReference type="NCBI Taxonomy" id="1348973"/>
    <lineage>
        <taxon>Bacteria</taxon>
        <taxon>Bacillati</taxon>
        <taxon>Bacillota</taxon>
        <taxon>Bacilli</taxon>
        <taxon>Bacillales</taxon>
        <taxon>Bacillaceae</taxon>
        <taxon>Calidifontibacillus/Schinkia group</taxon>
        <taxon>Schinkia</taxon>
    </lineage>
</organism>
<protein>
    <submittedName>
        <fullName evidence="1">Uncharacterized protein</fullName>
    </submittedName>
</protein>
<sequence length="106" mass="12279">MGKYIILTNKQTFQTKVNSNGIKPIETYNFHFFDEIKAKYTIAEVLDGDTKICLYEKYEGKEYINEIRVKFFETFDSIEAARDELGEIVKASGNGEDSKYTKLVKN</sequence>
<evidence type="ECO:0000313" key="2">
    <source>
        <dbReference type="Proteomes" id="UP000027936"/>
    </source>
</evidence>
<dbReference type="PATRIC" id="fig|1348973.3.peg.3645"/>
<dbReference type="AlphaFoldDB" id="A0A072NH32"/>
<dbReference type="EMBL" id="JJRY01000019">
    <property type="protein sequence ID" value="KEF37009.1"/>
    <property type="molecule type" value="Genomic_DNA"/>
</dbReference>
<comment type="caution">
    <text evidence="1">The sequence shown here is derived from an EMBL/GenBank/DDBJ whole genome shotgun (WGS) entry which is preliminary data.</text>
</comment>
<evidence type="ECO:0000313" key="1">
    <source>
        <dbReference type="EMBL" id="KEF37009.1"/>
    </source>
</evidence>
<dbReference type="OrthoDB" id="2866001at2"/>
<proteinExistence type="predicted"/>
<accession>A0A072NH32</accession>
<dbReference type="Proteomes" id="UP000027936">
    <property type="component" value="Unassembled WGS sequence"/>
</dbReference>
<dbReference type="RefSeq" id="WP_035197371.1">
    <property type="nucleotide sequence ID" value="NZ_JJRY01000019.1"/>
</dbReference>
<reference evidence="1 2" key="1">
    <citation type="submission" date="2014-04" db="EMBL/GenBank/DDBJ databases">
        <title>Draft genome sequence of Bacillus azotoformans MEV2011, a (co-) denitrifying strain unable to grow in the presence of oxygen.</title>
        <authorList>
            <person name="Nielsen M."/>
            <person name="Schreiber L."/>
            <person name="Finster K."/>
            <person name="Schramm A."/>
        </authorList>
    </citation>
    <scope>NUCLEOTIDE SEQUENCE [LARGE SCALE GENOMIC DNA]</scope>
    <source>
        <strain evidence="1 2">MEV2011</strain>
    </source>
</reference>
<gene>
    <name evidence="1" type="ORF">M670_03763</name>
</gene>
<name>A0A072NH32_SCHAZ</name>